<dbReference type="GO" id="GO:0005737">
    <property type="term" value="C:cytoplasm"/>
    <property type="evidence" value="ECO:0007669"/>
    <property type="project" value="UniProtKB-ARBA"/>
</dbReference>
<reference evidence="4" key="1">
    <citation type="journal article" date="2019" name="Database">
        <title>The radish genome database (RadishGD): an integrated information resource for radish genomics.</title>
        <authorList>
            <person name="Yu H.J."/>
            <person name="Baek S."/>
            <person name="Lee Y.J."/>
            <person name="Cho A."/>
            <person name="Mun J.H."/>
        </authorList>
    </citation>
    <scope>NUCLEOTIDE SEQUENCE [LARGE SCALE GENOMIC DNA]</scope>
    <source>
        <strain evidence="4">cv. WK10039</strain>
    </source>
</reference>
<dbReference type="GO" id="GO:0003676">
    <property type="term" value="F:nucleic acid binding"/>
    <property type="evidence" value="ECO:0007669"/>
    <property type="project" value="InterPro"/>
</dbReference>
<dbReference type="GO" id="GO:0006353">
    <property type="term" value="P:DNA-templated transcription termination"/>
    <property type="evidence" value="ECO:0007669"/>
    <property type="project" value="UniProtKB-KW"/>
</dbReference>
<keyword evidence="3" id="KW-0809">Transit peptide</keyword>
<dbReference type="PANTHER" id="PTHR13068:SF46">
    <property type="entry name" value="OS03G0360600 PROTEIN"/>
    <property type="match status" value="1"/>
</dbReference>
<dbReference type="PANTHER" id="PTHR13068">
    <property type="entry name" value="CGI-12 PROTEIN-RELATED"/>
    <property type="match status" value="1"/>
</dbReference>
<keyword evidence="2" id="KW-0805">Transcription regulation</keyword>
<comment type="similarity">
    <text evidence="1">Belongs to the mTERF family.</text>
</comment>
<dbReference type="Proteomes" id="UP000504610">
    <property type="component" value="Chromosome 4"/>
</dbReference>
<dbReference type="InterPro" id="IPR003690">
    <property type="entry name" value="MTERF"/>
</dbReference>
<accession>A0A6J0N2P4</accession>
<dbReference type="Gene3D" id="1.25.70.10">
    <property type="entry name" value="Transcription termination factor 3, mitochondrial"/>
    <property type="match status" value="1"/>
</dbReference>
<dbReference type="SMART" id="SM00733">
    <property type="entry name" value="Mterf"/>
    <property type="match status" value="6"/>
</dbReference>
<dbReference type="InterPro" id="IPR038538">
    <property type="entry name" value="MTERF_sf"/>
</dbReference>
<protein>
    <submittedName>
        <fullName evidence="5">Transcription termination factor MTEF1, chloroplastic-like</fullName>
    </submittedName>
</protein>
<dbReference type="KEGG" id="rsz:108849196"/>
<keyword evidence="2" id="KW-0804">Transcription</keyword>
<dbReference type="GeneID" id="108849196"/>
<evidence type="ECO:0000313" key="4">
    <source>
        <dbReference type="Proteomes" id="UP000504610"/>
    </source>
</evidence>
<evidence type="ECO:0000313" key="5">
    <source>
        <dbReference type="RefSeq" id="XP_018478222.1"/>
    </source>
</evidence>
<dbReference type="RefSeq" id="XP_018478222.1">
    <property type="nucleotide sequence ID" value="XM_018622720.2"/>
</dbReference>
<name>A0A6J0N2P4_RAPSA</name>
<sequence>MQQESLSFLSSTLPPRNHHHYHHFPPFFSRLRLHNFPSLSFKPNTSSPSIFFTPNPPDSSLSSPSVAGTLESDIHEKLLYLDSLGIDFLALINRHPPLLSSPLSSLKSVVDYMTTPPINFSLPDLRRIVSMCPELLSSSLTSHTIPVITFLLREAGVDSTFDLRQALRRRPRLLACSVDLQLRPALYFLRGIGIAEPRRHTYLLSCSVEGKLRPRIDYFENKLGFSRRSASAMFKRFPQLFNYSIGENYEPKLGYLTGEMGRDAREVLEFPQYFSFSLENRIKPRHVACAAKGVRLPLAVMLRTKEDGFRDALEVHFVLNDSEELKRMKKPDVPALRFERGISLQCELVQWNEMRKIELELSSGCNSATT</sequence>
<evidence type="ECO:0000256" key="1">
    <source>
        <dbReference type="ARBA" id="ARBA00007692"/>
    </source>
</evidence>
<dbReference type="AlphaFoldDB" id="A0A6J0N2P4"/>
<reference evidence="5" key="2">
    <citation type="submission" date="2025-08" db="UniProtKB">
        <authorList>
            <consortium name="RefSeq"/>
        </authorList>
    </citation>
    <scope>IDENTIFICATION</scope>
    <source>
        <tissue evidence="5">Leaf</tissue>
    </source>
</reference>
<gene>
    <name evidence="5" type="primary">LOC108849196</name>
</gene>
<dbReference type="Pfam" id="PF02536">
    <property type="entry name" value="mTERF"/>
    <property type="match status" value="2"/>
</dbReference>
<keyword evidence="2" id="KW-0806">Transcription termination</keyword>
<evidence type="ECO:0000256" key="3">
    <source>
        <dbReference type="ARBA" id="ARBA00022946"/>
    </source>
</evidence>
<evidence type="ECO:0000256" key="2">
    <source>
        <dbReference type="ARBA" id="ARBA00022472"/>
    </source>
</evidence>
<keyword evidence="4" id="KW-1185">Reference proteome</keyword>
<organism evidence="4 5">
    <name type="scientific">Raphanus sativus</name>
    <name type="common">Radish</name>
    <name type="synonym">Raphanus raphanistrum var. sativus</name>
    <dbReference type="NCBI Taxonomy" id="3726"/>
    <lineage>
        <taxon>Eukaryota</taxon>
        <taxon>Viridiplantae</taxon>
        <taxon>Streptophyta</taxon>
        <taxon>Embryophyta</taxon>
        <taxon>Tracheophyta</taxon>
        <taxon>Spermatophyta</taxon>
        <taxon>Magnoliopsida</taxon>
        <taxon>eudicotyledons</taxon>
        <taxon>Gunneridae</taxon>
        <taxon>Pentapetalae</taxon>
        <taxon>rosids</taxon>
        <taxon>malvids</taxon>
        <taxon>Brassicales</taxon>
        <taxon>Brassicaceae</taxon>
        <taxon>Brassiceae</taxon>
        <taxon>Raphanus</taxon>
    </lineage>
</organism>
<dbReference type="OrthoDB" id="637682at2759"/>
<proteinExistence type="inferred from homology"/>